<comment type="caution">
    <text evidence="3">The sequence shown here is derived from an EMBL/GenBank/DDBJ whole genome shotgun (WGS) entry which is preliminary data.</text>
</comment>
<dbReference type="OrthoDB" id="9812126at2"/>
<dbReference type="PROSITE" id="PS50208">
    <property type="entry name" value="CASPASE_P20"/>
    <property type="match status" value="1"/>
</dbReference>
<dbReference type="InterPro" id="IPR029030">
    <property type="entry name" value="Caspase-like_dom_sf"/>
</dbReference>
<sequence>MKKTLLLGILLAGAQLSQAQHDHKFKGEWETPKVPLKAPGIVWQYPSTPQLTVEKPQLKVTVCVQSTEAVSQYQFVLNGKAFSSKARGFKKVSCGQEISEELTLTPGTNELHFVAVNSAGKTISESHYITYQTEPTSTPANPIAIAGHTKRTALIVANDSYTKHPLKNPVNDGKALQEHLQKLGFTVIFRENQSRKELKKSIDEFTNGLTDKGVSLFFYAGHGLMVNGDNYVQPVDADPASESDVQFDCFPLRQLVARMEEVNPNGSNLVFWDACRNNPYRSWKRGIGEMSHTTINPPVGTMIVYATEPGKTAQDGEGKNGLFTSELIQHIDTPDLDIRELIERIDFGLEKRGFRQPPYIEGRFRGKFTFNPSER</sequence>
<reference evidence="4" key="1">
    <citation type="submission" date="2018-02" db="EMBL/GenBank/DDBJ databases">
        <title>Genome sequencing of Solimonas sp. HR-BB.</title>
        <authorList>
            <person name="Lee Y."/>
            <person name="Jeon C.O."/>
        </authorList>
    </citation>
    <scope>NUCLEOTIDE SEQUENCE [LARGE SCALE GENOMIC DNA]</scope>
    <source>
        <strain evidence="4">HR-U</strain>
    </source>
</reference>
<accession>A0A2S7IHB8</accession>
<dbReference type="InterPro" id="IPR001309">
    <property type="entry name" value="Pept_C14_p20"/>
</dbReference>
<dbReference type="Gene3D" id="3.40.50.1460">
    <property type="match status" value="1"/>
</dbReference>
<proteinExistence type="predicted"/>
<gene>
    <name evidence="3" type="ORF">C5O19_18830</name>
</gene>
<evidence type="ECO:0000259" key="2">
    <source>
        <dbReference type="PROSITE" id="PS50208"/>
    </source>
</evidence>
<dbReference type="PANTHER" id="PTHR22576">
    <property type="entry name" value="MUCOSA ASSOCIATED LYMPHOID TISSUE LYMPHOMA TRANSLOCATION PROTEIN 1/PARACASPASE"/>
    <property type="match status" value="1"/>
</dbReference>
<dbReference type="EMBL" id="PTRA01000004">
    <property type="protein sequence ID" value="PQA55478.1"/>
    <property type="molecule type" value="Genomic_DNA"/>
</dbReference>
<dbReference type="AlphaFoldDB" id="A0A2S7IHB8"/>
<dbReference type="GO" id="GO:0004197">
    <property type="term" value="F:cysteine-type endopeptidase activity"/>
    <property type="evidence" value="ECO:0007669"/>
    <property type="project" value="InterPro"/>
</dbReference>
<feature type="signal peptide" evidence="1">
    <location>
        <begin position="1"/>
        <end position="19"/>
    </location>
</feature>
<dbReference type="InterPro" id="IPR052039">
    <property type="entry name" value="Caspase-related_regulators"/>
</dbReference>
<evidence type="ECO:0000256" key="1">
    <source>
        <dbReference type="SAM" id="SignalP"/>
    </source>
</evidence>
<dbReference type="Pfam" id="PF00656">
    <property type="entry name" value="Peptidase_C14"/>
    <property type="match status" value="1"/>
</dbReference>
<dbReference type="GO" id="GO:0006508">
    <property type="term" value="P:proteolysis"/>
    <property type="evidence" value="ECO:0007669"/>
    <property type="project" value="InterPro"/>
</dbReference>
<keyword evidence="4" id="KW-1185">Reference proteome</keyword>
<evidence type="ECO:0000313" key="4">
    <source>
        <dbReference type="Proteomes" id="UP000239590"/>
    </source>
</evidence>
<evidence type="ECO:0000313" key="3">
    <source>
        <dbReference type="EMBL" id="PQA55478.1"/>
    </source>
</evidence>
<feature type="chain" id="PRO_5015665370" description="Caspase family p20 domain-containing protein" evidence="1">
    <location>
        <begin position="20"/>
        <end position="375"/>
    </location>
</feature>
<dbReference type="RefSeq" id="WP_104714947.1">
    <property type="nucleotide sequence ID" value="NZ_PTRA01000004.1"/>
</dbReference>
<dbReference type="Proteomes" id="UP000239590">
    <property type="component" value="Unassembled WGS sequence"/>
</dbReference>
<keyword evidence="1" id="KW-0732">Signal</keyword>
<feature type="domain" description="Caspase family p20" evidence="2">
    <location>
        <begin position="149"/>
        <end position="223"/>
    </location>
</feature>
<dbReference type="PANTHER" id="PTHR22576:SF37">
    <property type="entry name" value="MUCOSA-ASSOCIATED LYMPHOID TISSUE LYMPHOMA TRANSLOCATION PROTEIN 1"/>
    <property type="match status" value="1"/>
</dbReference>
<dbReference type="SUPFAM" id="SSF52129">
    <property type="entry name" value="Caspase-like"/>
    <property type="match status" value="1"/>
</dbReference>
<protein>
    <recommendedName>
        <fullName evidence="2">Caspase family p20 domain-containing protein</fullName>
    </recommendedName>
</protein>
<dbReference type="InterPro" id="IPR011600">
    <property type="entry name" value="Pept_C14_caspase"/>
</dbReference>
<name>A0A2S7IHB8_9BACT</name>
<organism evidence="3 4">
    <name type="scientific">Siphonobacter curvatus</name>
    <dbReference type="NCBI Taxonomy" id="2094562"/>
    <lineage>
        <taxon>Bacteria</taxon>
        <taxon>Pseudomonadati</taxon>
        <taxon>Bacteroidota</taxon>
        <taxon>Cytophagia</taxon>
        <taxon>Cytophagales</taxon>
        <taxon>Cytophagaceae</taxon>
        <taxon>Siphonobacter</taxon>
    </lineage>
</organism>